<evidence type="ECO:0000256" key="1">
    <source>
        <dbReference type="ARBA" id="ARBA00022741"/>
    </source>
</evidence>
<keyword evidence="9" id="KW-1185">Reference proteome</keyword>
<dbReference type="InterPro" id="IPR036961">
    <property type="entry name" value="Kinesin_motor_dom_sf"/>
</dbReference>
<dbReference type="Gene3D" id="3.40.850.10">
    <property type="entry name" value="Kinesin motor domain"/>
    <property type="match status" value="1"/>
</dbReference>
<name>A0A8C5TXK3_9PASS</name>
<dbReference type="PROSITE" id="PS51456">
    <property type="entry name" value="MYOSIN_MOTOR"/>
    <property type="match status" value="1"/>
</dbReference>
<dbReference type="AlphaFoldDB" id="A0A8C5TXK3"/>
<feature type="binding site" evidence="6">
    <location>
        <begin position="166"/>
        <end position="173"/>
    </location>
    <ligand>
        <name>ATP</name>
        <dbReference type="ChEBI" id="CHEBI:30616"/>
    </ligand>
</feature>
<dbReference type="OrthoDB" id="6108017at2759"/>
<keyword evidence="3 6" id="KW-0518">Myosin</keyword>
<dbReference type="GO" id="GO:0051015">
    <property type="term" value="F:actin filament binding"/>
    <property type="evidence" value="ECO:0007669"/>
    <property type="project" value="TreeGrafter"/>
</dbReference>
<dbReference type="Proteomes" id="UP000694560">
    <property type="component" value="Unplaced"/>
</dbReference>
<evidence type="ECO:0000313" key="9">
    <source>
        <dbReference type="Proteomes" id="UP000694560"/>
    </source>
</evidence>
<dbReference type="GO" id="GO:0016020">
    <property type="term" value="C:membrane"/>
    <property type="evidence" value="ECO:0007669"/>
    <property type="project" value="TreeGrafter"/>
</dbReference>
<dbReference type="GO" id="GO:0007015">
    <property type="term" value="P:actin filament organization"/>
    <property type="evidence" value="ECO:0007669"/>
    <property type="project" value="TreeGrafter"/>
</dbReference>
<evidence type="ECO:0000313" key="8">
    <source>
        <dbReference type="Ensembl" id="ENSMCSP00000014012.1"/>
    </source>
</evidence>
<evidence type="ECO:0000256" key="4">
    <source>
        <dbReference type="ARBA" id="ARBA00023175"/>
    </source>
</evidence>
<comment type="caution">
    <text evidence="6">Lacks conserved residue(s) required for the propagation of feature annotation.</text>
</comment>
<dbReference type="GO" id="GO:0016459">
    <property type="term" value="C:myosin complex"/>
    <property type="evidence" value="ECO:0007669"/>
    <property type="project" value="UniProtKB-KW"/>
</dbReference>
<evidence type="ECO:0000256" key="5">
    <source>
        <dbReference type="ARBA" id="ARBA00023203"/>
    </source>
</evidence>
<dbReference type="PANTHER" id="PTHR13140:SF356">
    <property type="entry name" value="UNCONVENTIONAL MYOSIN-VB"/>
    <property type="match status" value="1"/>
</dbReference>
<dbReference type="GO" id="GO:0005737">
    <property type="term" value="C:cytoplasm"/>
    <property type="evidence" value="ECO:0007669"/>
    <property type="project" value="TreeGrafter"/>
</dbReference>
<comment type="similarity">
    <text evidence="6">Belongs to the TRAFAC class myosin-kinesin ATPase superfamily. Myosin family.</text>
</comment>
<keyword evidence="1 6" id="KW-0547">Nucleotide-binding</keyword>
<dbReference type="Pfam" id="PF00063">
    <property type="entry name" value="Myosin_head"/>
    <property type="match status" value="1"/>
</dbReference>
<evidence type="ECO:0000256" key="3">
    <source>
        <dbReference type="ARBA" id="ARBA00023123"/>
    </source>
</evidence>
<reference evidence="8" key="2">
    <citation type="submission" date="2025-09" db="UniProtKB">
        <authorList>
            <consortium name="Ensembl"/>
        </authorList>
    </citation>
    <scope>IDENTIFICATION</scope>
</reference>
<dbReference type="GO" id="GO:0000146">
    <property type="term" value="F:microfilament motor activity"/>
    <property type="evidence" value="ECO:0007669"/>
    <property type="project" value="TreeGrafter"/>
</dbReference>
<keyword evidence="2 6" id="KW-0067">ATP-binding</keyword>
<dbReference type="SUPFAM" id="SSF52540">
    <property type="entry name" value="P-loop containing nucleoside triphosphate hydrolases"/>
    <property type="match status" value="1"/>
</dbReference>
<dbReference type="Ensembl" id="ENSMCST00000014373.1">
    <property type="protein sequence ID" value="ENSMCSP00000014012.1"/>
    <property type="gene ID" value="ENSMCSG00000009879.1"/>
</dbReference>
<keyword evidence="5 6" id="KW-0009">Actin-binding</keyword>
<dbReference type="PANTHER" id="PTHR13140">
    <property type="entry name" value="MYOSIN"/>
    <property type="match status" value="1"/>
</dbReference>
<protein>
    <recommendedName>
        <fullName evidence="7">Myosin motor domain-containing protein</fullName>
    </recommendedName>
</protein>
<reference evidence="8" key="1">
    <citation type="submission" date="2025-08" db="UniProtKB">
        <authorList>
            <consortium name="Ensembl"/>
        </authorList>
    </citation>
    <scope>IDENTIFICATION</scope>
</reference>
<evidence type="ECO:0000259" key="7">
    <source>
        <dbReference type="PROSITE" id="PS51456"/>
    </source>
</evidence>
<sequence>MVPWCGAVSELRPLCGARVWIPDHAEVWRVAEVTRGYREGDTVLHVRLEDGSVLTHPMEPRPPPLCNPDCLSGANDLVALSHLHEPAVLHSLRRRFLEANSIYTYCGIVLIAINPYEALPIYGDEVIRAYSGRQLGDMDPHIFAVAEEALGQMVRFGRSQSLVISGESGAGKTASAKYAMRFFTTAGGCHGDASMEEKVLASSPLMEAFGNAKTTRNDNSSRFGKYLEIGFIQEKSREPPSKPTCWRSPGSPSRWVPGVEWEPHPLEWEALRLGLPA</sequence>
<dbReference type="InterPro" id="IPR001609">
    <property type="entry name" value="Myosin_head_motor_dom-like"/>
</dbReference>
<organism evidence="8 9">
    <name type="scientific">Malurus cyaneus samueli</name>
    <dbReference type="NCBI Taxonomy" id="2593467"/>
    <lineage>
        <taxon>Eukaryota</taxon>
        <taxon>Metazoa</taxon>
        <taxon>Chordata</taxon>
        <taxon>Craniata</taxon>
        <taxon>Vertebrata</taxon>
        <taxon>Euteleostomi</taxon>
        <taxon>Archelosauria</taxon>
        <taxon>Archosauria</taxon>
        <taxon>Dinosauria</taxon>
        <taxon>Saurischia</taxon>
        <taxon>Theropoda</taxon>
        <taxon>Coelurosauria</taxon>
        <taxon>Aves</taxon>
        <taxon>Neognathae</taxon>
        <taxon>Neoaves</taxon>
        <taxon>Telluraves</taxon>
        <taxon>Australaves</taxon>
        <taxon>Passeriformes</taxon>
        <taxon>Meliphagoidea</taxon>
        <taxon>Maluridae</taxon>
        <taxon>Malurus</taxon>
    </lineage>
</organism>
<evidence type="ECO:0000256" key="6">
    <source>
        <dbReference type="PROSITE-ProRule" id="PRU00782"/>
    </source>
</evidence>
<dbReference type="GO" id="GO:0005524">
    <property type="term" value="F:ATP binding"/>
    <property type="evidence" value="ECO:0007669"/>
    <property type="project" value="UniProtKB-UniRule"/>
</dbReference>
<dbReference type="InterPro" id="IPR027417">
    <property type="entry name" value="P-loop_NTPase"/>
</dbReference>
<keyword evidence="4 6" id="KW-0505">Motor protein</keyword>
<dbReference type="PRINTS" id="PR00193">
    <property type="entry name" value="MYOSINHEAVY"/>
</dbReference>
<evidence type="ECO:0000256" key="2">
    <source>
        <dbReference type="ARBA" id="ARBA00022840"/>
    </source>
</evidence>
<dbReference type="SMART" id="SM00242">
    <property type="entry name" value="MYSc"/>
    <property type="match status" value="1"/>
</dbReference>
<proteinExistence type="inferred from homology"/>
<accession>A0A8C5TXK3</accession>
<feature type="domain" description="Myosin motor" evidence="7">
    <location>
        <begin position="72"/>
        <end position="277"/>
    </location>
</feature>